<evidence type="ECO:0000256" key="7">
    <source>
        <dbReference type="ARBA" id="ARBA00022692"/>
    </source>
</evidence>
<sequence>MHARMSHMQQPYNIIPINNPHTDHNSTPSIEVHAATSALHSIGDLRKPLDTPWLPHYDLLDWLALFFGFQSSSVLNQREHIVLQLANAQMHFTSSNQELDFIVVHKFRCKLLENYSSWCSFLQLDSAILILDSPLSERDNSFRRELLYVCLYLLIWGESANLRFAPECICYIFHHMALELNKILDDEIDNNTGCPFQPWTSGENGFLNNVVKPIYETIKAEFERSKNGTAPPSSWRNYDDINEYFWSMRCFEKLDWPMRLDNTFFRVTNDGMKVGKTMFVEHRSFLNIYMSFDKIWVMLIVFLQAAIIFSWGDDDNPRMALQRREVQVRLLSIFITWSGMRLFQALFYVGMQWSLVSRENWMVGVRMVLKVVVGVVWVLVFWELYLAILRQKNIDGGLFEGAHKKVVYFLLIAVAFLVPEIMCVVRFIFSWIGDRFAKLNCRIFGWFKGWFHDEIFVGRGLNEGLVDKIKYTLFWLVVLGTKFTFSYFMQIRPMIVPTKNLLNLNVKYEWHEFFSNSNRVAIGLLWLPIVLIYIVDMQIWYVVYSSLASGAMGLCCRLGEIQNTNQVIMRFQHFARAVQTKLIPDQQLPNGIAPTVKRNIHNVIHCLKLRYGFGLPKLKVSEVEAFKFALIWNEIILTFREEDIINDHEVELLEIPHNTWSIKVIQWPCFLLSNQLLIAIAKVEKFVNPSDRELWAKISKNEYMRCAVVEAYYSVKHFLLDIVGINTGPYSIISTYFQEIDYWIQHEKFTERYKLTTLREVHEKTVKLLELVLDPNKDLQKVSNCLQALYETAIGDFPKEKRSVSQLIEDGLTPSSSTGSFFFNVAELPDSCNESFCKQARRLHTILKSHGSMLQVPVNLEARRRITFLSNSLFMNMPLAPRIEKMLAFNVSTNYCNEEVIYGKQFLRTENESGISLINYLQSVYADEWRNFLERMKRDGMLDDEYVYTTRQLDLRLWASYRGQTLARTVRGSMYYYRALKMFYSLESASDKDVSDGARELSSWRSNNWMSSLNRVHKYDTARLKFSYVVSCKMYGVLKEKKDPCAYDILYLMKKNEFVRVAYVDEVLIGRYEKEFYSVLVKYDQQLEKEVEIYRIKLPGPLNLREEKLENQNNAVIFTRGDAIQTIDMNQDIYFEEALKMRNLLEEFGKYHGNKKPTVLGVGENISTRRVSSLDRFMSAREMSFVTLGQRFLSNLLKVRILCGRSDVFDRFWFLTRGGTRKASRDINPSVDNLVGFNCMLRGGNVSHYEYIQVGRGIDVVDLNQIAVSEAKVASGNGEQVLSREVYRLGHRLDFFRMLSYFYSSVGVYFNNLMVVVAVYVFLWGRLYLALSGVEASIIDGAIKNNRAIVTVLNQQFIIHLGLFVALPMFVENYLECGFLASLWEFLTRQLQLSSMFHVFSMGTSCHYFGRSILHGGAKYGATSNDFVMRRKSFVENYMLYAKSHFLKSIELGLILTISAAYSTITEKTFAYTMLSISGWFLVLSWTLAPFVFNLSGFDYSKTVYDFGDFMNWISNGRRVFVRADQSWERWWYEQHDHLRTTSLWGKVLEITLNLRFFFFQYGIVYQLRIAQEKKGIAVYLLSWIYIIVALAVFMIITYARVKYAKQHKHYRSVQFIVIVFSSFLIVTWSWLTHFRFTDLFTNLFAFIPTGWGLVSISQVLRPFLEKRPIIWETTVSVARFYNIIFGIIVLTIVALLSFMPGFGSMQTTLLFSEALSRGLRLFQTVTGRNPRKTTKSFW</sequence>
<dbReference type="InterPro" id="IPR058851">
    <property type="entry name" value="CALS1_helical"/>
</dbReference>
<keyword evidence="10 14" id="KW-0472">Membrane</keyword>
<dbReference type="Pfam" id="PF14288">
    <property type="entry name" value="FKS1_dom1"/>
    <property type="match status" value="1"/>
</dbReference>
<evidence type="ECO:0000256" key="13">
    <source>
        <dbReference type="ARBA" id="ARBA00047777"/>
    </source>
</evidence>
<evidence type="ECO:0000256" key="1">
    <source>
        <dbReference type="ARBA" id="ARBA00004651"/>
    </source>
</evidence>
<feature type="transmembrane region" description="Helical" evidence="14">
    <location>
        <begin position="367"/>
        <end position="386"/>
    </location>
</feature>
<dbReference type="Pfam" id="PF25968">
    <property type="entry name" value="CALS1"/>
    <property type="match status" value="1"/>
</dbReference>
<keyword evidence="17" id="KW-1185">Reference proteome</keyword>
<gene>
    <name evidence="16" type="ORF">LIER_16469</name>
</gene>
<dbReference type="GO" id="GO:0006075">
    <property type="term" value="P:(1-&gt;3)-beta-D-glucan biosynthetic process"/>
    <property type="evidence" value="ECO:0007669"/>
    <property type="project" value="InterPro"/>
</dbReference>
<dbReference type="Proteomes" id="UP001454036">
    <property type="component" value="Unassembled WGS sequence"/>
</dbReference>
<evidence type="ECO:0000259" key="15">
    <source>
        <dbReference type="SMART" id="SM01205"/>
    </source>
</evidence>
<protein>
    <recommendedName>
        <fullName evidence="12">1,3-beta-glucan synthase</fullName>
        <ecNumber evidence="3">2.4.1.34</ecNumber>
    </recommendedName>
    <alternativeName>
        <fullName evidence="12">1,3-beta-glucan synthase</fullName>
    </alternativeName>
</protein>
<feature type="transmembrane region" description="Helical" evidence="14">
    <location>
        <begin position="333"/>
        <end position="355"/>
    </location>
</feature>
<feature type="transmembrane region" description="Helical" evidence="14">
    <location>
        <begin position="1471"/>
        <end position="1493"/>
    </location>
</feature>
<comment type="subcellular location">
    <subcellularLocation>
        <location evidence="1">Cell membrane</location>
        <topology evidence="1">Multi-pass membrane protein</topology>
    </subcellularLocation>
</comment>
<name>A0AAV3Q6T0_LITER</name>
<dbReference type="EMBL" id="BAABME010003684">
    <property type="protein sequence ID" value="GAA0159764.1"/>
    <property type="molecule type" value="Genomic_DNA"/>
</dbReference>
<feature type="transmembrane region" description="Helical" evidence="14">
    <location>
        <begin position="1644"/>
        <end position="1661"/>
    </location>
</feature>
<evidence type="ECO:0000256" key="8">
    <source>
        <dbReference type="ARBA" id="ARBA00022960"/>
    </source>
</evidence>
<dbReference type="GO" id="GO:0000148">
    <property type="term" value="C:1,3-beta-D-glucan synthase complex"/>
    <property type="evidence" value="ECO:0007669"/>
    <property type="project" value="InterPro"/>
</dbReference>
<evidence type="ECO:0000256" key="5">
    <source>
        <dbReference type="ARBA" id="ARBA00022676"/>
    </source>
</evidence>
<dbReference type="InterPro" id="IPR003440">
    <property type="entry name" value="Glyco_trans_48_dom"/>
</dbReference>
<reference evidence="16 17" key="1">
    <citation type="submission" date="2024-01" db="EMBL/GenBank/DDBJ databases">
        <title>The complete chloroplast genome sequence of Lithospermum erythrorhizon: insights into the phylogenetic relationship among Boraginaceae species and the maternal lineages of purple gromwells.</title>
        <authorList>
            <person name="Okada T."/>
            <person name="Watanabe K."/>
        </authorList>
    </citation>
    <scope>NUCLEOTIDE SEQUENCE [LARGE SCALE GENOMIC DNA]</scope>
</reference>
<dbReference type="GO" id="GO:0071555">
    <property type="term" value="P:cell wall organization"/>
    <property type="evidence" value="ECO:0007669"/>
    <property type="project" value="UniProtKB-KW"/>
</dbReference>
<dbReference type="PANTHER" id="PTHR12741">
    <property type="entry name" value="LYST-INTERACTING PROTEIN LIP5 DOPAMINE RESPONSIVE PROTEIN DRG-1"/>
    <property type="match status" value="1"/>
</dbReference>
<comment type="caution">
    <text evidence="16">The sequence shown here is derived from an EMBL/GenBank/DDBJ whole genome shotgun (WGS) entry which is preliminary data.</text>
</comment>
<evidence type="ECO:0000256" key="12">
    <source>
        <dbReference type="ARBA" id="ARBA00032165"/>
    </source>
</evidence>
<keyword evidence="6" id="KW-0808">Transferase</keyword>
<keyword evidence="8" id="KW-0133">Cell shape</keyword>
<feature type="domain" description="1,3-beta-glucan synthase component FKS1-like" evidence="15">
    <location>
        <begin position="143"/>
        <end position="259"/>
    </location>
</feature>
<evidence type="ECO:0000256" key="9">
    <source>
        <dbReference type="ARBA" id="ARBA00022989"/>
    </source>
</evidence>
<comment type="similarity">
    <text evidence="2">Belongs to the glycosyltransferase 48 family.</text>
</comment>
<evidence type="ECO:0000256" key="14">
    <source>
        <dbReference type="SAM" id="Phobius"/>
    </source>
</evidence>
<comment type="catalytic activity">
    <reaction evidence="13">
        <text>[(1-&gt;3)-beta-D-glucosyl](n) + UDP-alpha-D-glucose = [(1-&gt;3)-beta-D-glucosyl](n+1) + UDP + H(+)</text>
        <dbReference type="Rhea" id="RHEA:21476"/>
        <dbReference type="Rhea" id="RHEA-COMP:11146"/>
        <dbReference type="Rhea" id="RHEA-COMP:14303"/>
        <dbReference type="ChEBI" id="CHEBI:15378"/>
        <dbReference type="ChEBI" id="CHEBI:37671"/>
        <dbReference type="ChEBI" id="CHEBI:58223"/>
        <dbReference type="ChEBI" id="CHEBI:58885"/>
        <dbReference type="EC" id="2.4.1.34"/>
    </reaction>
</comment>
<keyword evidence="4" id="KW-1003">Cell membrane</keyword>
<feature type="transmembrane region" description="Helical" evidence="14">
    <location>
        <begin position="471"/>
        <end position="489"/>
    </location>
</feature>
<evidence type="ECO:0000256" key="2">
    <source>
        <dbReference type="ARBA" id="ARBA00009040"/>
    </source>
</evidence>
<feature type="transmembrane region" description="Helical" evidence="14">
    <location>
        <begin position="1577"/>
        <end position="1602"/>
    </location>
</feature>
<evidence type="ECO:0000256" key="4">
    <source>
        <dbReference type="ARBA" id="ARBA00022475"/>
    </source>
</evidence>
<dbReference type="SMART" id="SM01205">
    <property type="entry name" value="FKS1_dom1"/>
    <property type="match status" value="1"/>
</dbReference>
<evidence type="ECO:0000313" key="17">
    <source>
        <dbReference type="Proteomes" id="UP001454036"/>
    </source>
</evidence>
<dbReference type="GO" id="GO:0005886">
    <property type="term" value="C:plasma membrane"/>
    <property type="evidence" value="ECO:0007669"/>
    <property type="project" value="UniProtKB-SubCell"/>
</dbReference>
<evidence type="ECO:0000256" key="6">
    <source>
        <dbReference type="ARBA" id="ARBA00022679"/>
    </source>
</evidence>
<dbReference type="InterPro" id="IPR026899">
    <property type="entry name" value="FKS1-like_dom1"/>
</dbReference>
<feature type="transmembrane region" description="Helical" evidence="14">
    <location>
        <begin position="406"/>
        <end position="429"/>
    </location>
</feature>
<keyword evidence="11" id="KW-0961">Cell wall biogenesis/degradation</keyword>
<feature type="transmembrane region" description="Helical" evidence="14">
    <location>
        <begin position="1301"/>
        <end position="1327"/>
    </location>
</feature>
<accession>A0AAV3Q6T0</accession>
<keyword evidence="5" id="KW-0328">Glycosyltransferase</keyword>
<dbReference type="EC" id="2.4.1.34" evidence="3"/>
<dbReference type="PANTHER" id="PTHR12741:SF7">
    <property type="entry name" value="CALLOSE SYNTHASE 12"/>
    <property type="match status" value="1"/>
</dbReference>
<evidence type="ECO:0000256" key="10">
    <source>
        <dbReference type="ARBA" id="ARBA00023136"/>
    </source>
</evidence>
<evidence type="ECO:0000313" key="16">
    <source>
        <dbReference type="EMBL" id="GAA0159764.1"/>
    </source>
</evidence>
<organism evidence="16 17">
    <name type="scientific">Lithospermum erythrorhizon</name>
    <name type="common">Purple gromwell</name>
    <name type="synonym">Lithospermum officinale var. erythrorhizon</name>
    <dbReference type="NCBI Taxonomy" id="34254"/>
    <lineage>
        <taxon>Eukaryota</taxon>
        <taxon>Viridiplantae</taxon>
        <taxon>Streptophyta</taxon>
        <taxon>Embryophyta</taxon>
        <taxon>Tracheophyta</taxon>
        <taxon>Spermatophyta</taxon>
        <taxon>Magnoliopsida</taxon>
        <taxon>eudicotyledons</taxon>
        <taxon>Gunneridae</taxon>
        <taxon>Pentapetalae</taxon>
        <taxon>asterids</taxon>
        <taxon>lamiids</taxon>
        <taxon>Boraginales</taxon>
        <taxon>Boraginaceae</taxon>
        <taxon>Boraginoideae</taxon>
        <taxon>Lithospermeae</taxon>
        <taxon>Lithospermum</taxon>
    </lineage>
</organism>
<feature type="transmembrane region" description="Helical" evidence="14">
    <location>
        <begin position="520"/>
        <end position="543"/>
    </location>
</feature>
<feature type="transmembrane region" description="Helical" evidence="14">
    <location>
        <begin position="295"/>
        <end position="312"/>
    </location>
</feature>
<feature type="transmembrane region" description="Helical" evidence="14">
    <location>
        <begin position="1681"/>
        <end position="1703"/>
    </location>
</feature>
<evidence type="ECO:0000256" key="11">
    <source>
        <dbReference type="ARBA" id="ARBA00023316"/>
    </source>
</evidence>
<dbReference type="GO" id="GO:0003843">
    <property type="term" value="F:1,3-beta-D-glucan synthase activity"/>
    <property type="evidence" value="ECO:0007669"/>
    <property type="project" value="UniProtKB-EC"/>
</dbReference>
<feature type="transmembrane region" description="Helical" evidence="14">
    <location>
        <begin position="1614"/>
        <end position="1632"/>
    </location>
</feature>
<dbReference type="GO" id="GO:0008360">
    <property type="term" value="P:regulation of cell shape"/>
    <property type="evidence" value="ECO:0007669"/>
    <property type="project" value="UniProtKB-KW"/>
</dbReference>
<keyword evidence="9 14" id="KW-1133">Transmembrane helix</keyword>
<evidence type="ECO:0000256" key="3">
    <source>
        <dbReference type="ARBA" id="ARBA00012589"/>
    </source>
</evidence>
<feature type="transmembrane region" description="Helical" evidence="14">
    <location>
        <begin position="1446"/>
        <end position="1465"/>
    </location>
</feature>
<dbReference type="Pfam" id="PF02364">
    <property type="entry name" value="Glucan_synthase"/>
    <property type="match status" value="1"/>
</dbReference>
<keyword evidence="7 14" id="KW-0812">Transmembrane</keyword>
<proteinExistence type="inferred from homology"/>